<feature type="domain" description="DUF5675" evidence="1">
    <location>
        <begin position="5"/>
        <end position="116"/>
    </location>
</feature>
<dbReference type="InterPro" id="IPR043732">
    <property type="entry name" value="DUF5675"/>
</dbReference>
<dbReference type="Pfam" id="PF18925">
    <property type="entry name" value="DUF5675"/>
    <property type="match status" value="1"/>
</dbReference>
<reference evidence="2 3" key="1">
    <citation type="submission" date="2021-03" db="EMBL/GenBank/DDBJ databases">
        <title>novel species isolated from a fishpond in China.</title>
        <authorList>
            <person name="Lu H."/>
            <person name="Cai Z."/>
        </authorList>
    </citation>
    <scope>NUCLEOTIDE SEQUENCE [LARGE SCALE GENOMIC DNA]</scope>
    <source>
        <strain evidence="2 3">YJ13C</strain>
    </source>
</reference>
<evidence type="ECO:0000313" key="3">
    <source>
        <dbReference type="Proteomes" id="UP000664480"/>
    </source>
</evidence>
<sequence>MDLVLDREYYPGGTNGVFLLDGKILCYCIEAPSDFFRQGISCIPEGLYELDLISIKTSKEIRLFNCPNGIRSQESSEVAISTRNLDQNIILVSEITGEGRGRPSKKAESNFLHLIEQALMKGEKATLEIRSCPDNALNLTCHQIEWMD</sequence>
<name>A0ABS3CQ28_9BACT</name>
<protein>
    <recommendedName>
        <fullName evidence="1">DUF5675 domain-containing protein</fullName>
    </recommendedName>
</protein>
<dbReference type="EMBL" id="JAFKCU010000007">
    <property type="protein sequence ID" value="MBN7817764.1"/>
    <property type="molecule type" value="Genomic_DNA"/>
</dbReference>
<keyword evidence="3" id="KW-1185">Reference proteome</keyword>
<evidence type="ECO:0000259" key="1">
    <source>
        <dbReference type="Pfam" id="PF18925"/>
    </source>
</evidence>
<dbReference type="Proteomes" id="UP000664480">
    <property type="component" value="Unassembled WGS sequence"/>
</dbReference>
<accession>A0ABS3CQ28</accession>
<comment type="caution">
    <text evidence="2">The sequence shown here is derived from an EMBL/GenBank/DDBJ whole genome shotgun (WGS) entry which is preliminary data.</text>
</comment>
<gene>
    <name evidence="2" type="ORF">J0A69_20140</name>
</gene>
<organism evidence="2 3">
    <name type="scientific">Algoriphagus pacificus</name>
    <dbReference type="NCBI Taxonomy" id="2811234"/>
    <lineage>
        <taxon>Bacteria</taxon>
        <taxon>Pseudomonadati</taxon>
        <taxon>Bacteroidota</taxon>
        <taxon>Cytophagia</taxon>
        <taxon>Cytophagales</taxon>
        <taxon>Cyclobacteriaceae</taxon>
        <taxon>Algoriphagus</taxon>
    </lineage>
</organism>
<dbReference type="RefSeq" id="WP_206588432.1">
    <property type="nucleotide sequence ID" value="NZ_JAFKCU010000007.1"/>
</dbReference>
<evidence type="ECO:0000313" key="2">
    <source>
        <dbReference type="EMBL" id="MBN7817764.1"/>
    </source>
</evidence>
<proteinExistence type="predicted"/>